<accession>A0A0L6JGJ6</accession>
<reference evidence="2" key="1">
    <citation type="submission" date="2015-07" db="EMBL/GenBank/DDBJ databases">
        <title>Near-Complete Genome Sequence of the Cellulolytic Bacterium Bacteroides (Pseudobacteroides) cellulosolvens ATCC 35603.</title>
        <authorList>
            <person name="Dassa B."/>
            <person name="Utturkar S.M."/>
            <person name="Klingeman D.M."/>
            <person name="Hurt R.A."/>
            <person name="Keller M."/>
            <person name="Xu J."/>
            <person name="Reddy Y.H.K."/>
            <person name="Borovok I."/>
            <person name="Grinberg I.R."/>
            <person name="Lamed R."/>
            <person name="Zhivin O."/>
            <person name="Bayer E.A."/>
            <person name="Brown S.D."/>
        </authorList>
    </citation>
    <scope>NUCLEOTIDE SEQUENCE [LARGE SCALE GENOMIC DNA]</scope>
    <source>
        <strain evidence="2">DSM 2933</strain>
    </source>
</reference>
<protein>
    <submittedName>
        <fullName evidence="1">Uncharacterized protein</fullName>
    </submittedName>
</protein>
<dbReference type="Proteomes" id="UP000036923">
    <property type="component" value="Unassembled WGS sequence"/>
</dbReference>
<comment type="caution">
    <text evidence="1">The sequence shown here is derived from an EMBL/GenBank/DDBJ whole genome shotgun (WGS) entry which is preliminary data.</text>
</comment>
<dbReference type="AlphaFoldDB" id="A0A0L6JGJ6"/>
<evidence type="ECO:0000313" key="1">
    <source>
        <dbReference type="EMBL" id="KNY24815.1"/>
    </source>
</evidence>
<name>A0A0L6JGJ6_9FIRM</name>
<evidence type="ECO:0000313" key="2">
    <source>
        <dbReference type="Proteomes" id="UP000036923"/>
    </source>
</evidence>
<organism evidence="1 2">
    <name type="scientific">Pseudobacteroides cellulosolvens ATCC 35603 = DSM 2933</name>
    <dbReference type="NCBI Taxonomy" id="398512"/>
    <lineage>
        <taxon>Bacteria</taxon>
        <taxon>Bacillati</taxon>
        <taxon>Bacillota</taxon>
        <taxon>Clostridia</taxon>
        <taxon>Eubacteriales</taxon>
        <taxon>Oscillospiraceae</taxon>
        <taxon>Pseudobacteroides</taxon>
    </lineage>
</organism>
<gene>
    <name evidence="1" type="ORF">Bccel_0072</name>
</gene>
<dbReference type="STRING" id="398512.Bccel_0072"/>
<dbReference type="EMBL" id="LGTC01000001">
    <property type="protein sequence ID" value="KNY24815.1"/>
    <property type="molecule type" value="Genomic_DNA"/>
</dbReference>
<proteinExistence type="predicted"/>
<keyword evidence="2" id="KW-1185">Reference proteome</keyword>
<sequence>MVIDMEENKATNLKNVSTNDLIKELESREGIEKTTTGLYQPYRLTRKYCKDRNEISADLLIINLQLREKESLANSQAEQDLFRRFTPNKDTHELETLCREKNITRDDLLLICGTLSLNDFE</sequence>